<evidence type="ECO:0000256" key="4">
    <source>
        <dbReference type="ARBA" id="ARBA00022692"/>
    </source>
</evidence>
<gene>
    <name evidence="15" type="ORF">EPI10_025456</name>
</gene>
<evidence type="ECO:0000313" key="15">
    <source>
        <dbReference type="EMBL" id="KAA3475251.1"/>
    </source>
</evidence>
<evidence type="ECO:0000259" key="13">
    <source>
        <dbReference type="Pfam" id="PF12819"/>
    </source>
</evidence>
<keyword evidence="16" id="KW-1185">Reference proteome</keyword>
<dbReference type="GO" id="GO:0004714">
    <property type="term" value="F:transmembrane receptor protein tyrosine kinase activity"/>
    <property type="evidence" value="ECO:0007669"/>
    <property type="project" value="InterPro"/>
</dbReference>
<feature type="chain" id="PRO_5022701069" evidence="12">
    <location>
        <begin position="27"/>
        <end position="788"/>
    </location>
</feature>
<keyword evidence="8 11" id="KW-1133">Transmembrane helix</keyword>
<keyword evidence="10" id="KW-0325">Glycoprotein</keyword>
<dbReference type="InterPro" id="IPR024788">
    <property type="entry name" value="Malectin-like_Carb-bd_dom"/>
</dbReference>
<evidence type="ECO:0000256" key="8">
    <source>
        <dbReference type="ARBA" id="ARBA00022989"/>
    </source>
</evidence>
<feature type="signal peptide" evidence="12">
    <location>
        <begin position="1"/>
        <end position="26"/>
    </location>
</feature>
<keyword evidence="6" id="KW-0547">Nucleotide-binding</keyword>
<keyword evidence="5 12" id="KW-0732">Signal</keyword>
<comment type="caution">
    <text evidence="15">The sequence shown here is derived from an EMBL/GenBank/DDBJ whole genome shotgun (WGS) entry which is preliminary data.</text>
</comment>
<dbReference type="InterPro" id="IPR002156">
    <property type="entry name" value="RNaseH_domain"/>
</dbReference>
<evidence type="ECO:0000256" key="3">
    <source>
        <dbReference type="ARBA" id="ARBA00022679"/>
    </source>
</evidence>
<evidence type="ECO:0000256" key="9">
    <source>
        <dbReference type="ARBA" id="ARBA00023136"/>
    </source>
</evidence>
<protein>
    <submittedName>
        <fullName evidence="15">Putative receptor-like protein kinase</fullName>
    </submittedName>
</protein>
<dbReference type="FunFam" id="2.60.120.430:FF:000001">
    <property type="entry name" value="Receptor-like protein kinase FERONIA"/>
    <property type="match status" value="1"/>
</dbReference>
<dbReference type="EMBL" id="SMMG02000005">
    <property type="protein sequence ID" value="KAA3475251.1"/>
    <property type="molecule type" value="Genomic_DNA"/>
</dbReference>
<sequence length="788" mass="87915">METLLTRLGFSFFLLYFLVSCDLSLSFSPVDNYLVNCGALLDTTVDNRRFFSDSSDSSHSHLSSPQSFSLCAGTLLPGLPPIYHTARVFKAPSKYVFDVKDPGTHMLRLHFHRFSSPQLNLADSKFHVLVNGLVALTNFSGGGSVGPKVIEYLLWFNSEKVEITFLPAGKSKFAFVSAIEVISAPKDLILETAQSVNGDKVENFEGLNKQAFEVMYRVTIGGPKVTPFNDSLWRTWLPDDDYFKSKEGSNRVYFSGRIKYQEGGASREVGPDNVYNSARLIESKNASIPNVNLSWEFPVIEGYQYLVRLHFCDIASISLGLLFFNVYVNGHLAYKDLDPSAVTNYLLASPFYVDLVVDADHSGIVNVTVGPSNKSVAYAVDAILNGVEIMKMSNWMGSFDGTLPAESVLKCLPRKRRVGFLLPLIALVCLLLSLSAIIRRRNEKVESVLWSKLPMEVHEISPKQASVGQAERDAVTNILGVRVATNLEKYLGLPMMVGRNKRRAFANFVDRFRQRIESWSLRYLSMGDLLLFNKALLVKQVWRLLSQPNCLFAKVFKARYYPFSDVMAARIGFYPSFTWRSLCNARELISDDLLWRIGSVEAVNIWNEPWLPGPGNSRVLVQGINTNWTTMNQLIDVSSGTLNKKIICRIVDDEQATRIFNIPLATSGAQDVLVWRHDATGEYSGYAHELSLSKVSVVNPTPTMAELWRPPDPGVIKLNFDASFQGDSNTSTVVVLACNEMGLIMGACTYPYAGVADAFIAKARACERALFFAIDMGFRMVILEDDPL</sequence>
<dbReference type="GO" id="GO:0005524">
    <property type="term" value="F:ATP binding"/>
    <property type="evidence" value="ECO:0007669"/>
    <property type="project" value="UniProtKB-KW"/>
</dbReference>
<dbReference type="PANTHER" id="PTHR34590">
    <property type="entry name" value="OS03G0124300 PROTEIN-RELATED"/>
    <property type="match status" value="1"/>
</dbReference>
<dbReference type="Proteomes" id="UP000325315">
    <property type="component" value="Unassembled WGS sequence"/>
</dbReference>
<dbReference type="GO" id="GO:0003676">
    <property type="term" value="F:nucleic acid binding"/>
    <property type="evidence" value="ECO:0007669"/>
    <property type="project" value="InterPro"/>
</dbReference>
<comment type="subcellular location">
    <subcellularLocation>
        <location evidence="1">Membrane</location>
        <topology evidence="1">Single-pass type I membrane protein</topology>
    </subcellularLocation>
</comment>
<reference evidence="16" key="1">
    <citation type="journal article" date="2019" name="Plant Biotechnol. J.">
        <title>Genome sequencing of the Australian wild diploid species Gossypium australe highlights disease resistance and delayed gland morphogenesis.</title>
        <authorList>
            <person name="Cai Y."/>
            <person name="Cai X."/>
            <person name="Wang Q."/>
            <person name="Wang P."/>
            <person name="Zhang Y."/>
            <person name="Cai C."/>
            <person name="Xu Y."/>
            <person name="Wang K."/>
            <person name="Zhou Z."/>
            <person name="Wang C."/>
            <person name="Geng S."/>
            <person name="Li B."/>
            <person name="Dong Q."/>
            <person name="Hou Y."/>
            <person name="Wang H."/>
            <person name="Ai P."/>
            <person name="Liu Z."/>
            <person name="Yi F."/>
            <person name="Sun M."/>
            <person name="An G."/>
            <person name="Cheng J."/>
            <person name="Zhang Y."/>
            <person name="Shi Q."/>
            <person name="Xie Y."/>
            <person name="Shi X."/>
            <person name="Chang Y."/>
            <person name="Huang F."/>
            <person name="Chen Y."/>
            <person name="Hong S."/>
            <person name="Mi L."/>
            <person name="Sun Q."/>
            <person name="Zhang L."/>
            <person name="Zhou B."/>
            <person name="Peng R."/>
            <person name="Zhang X."/>
            <person name="Liu F."/>
        </authorList>
    </citation>
    <scope>NUCLEOTIDE SEQUENCE [LARGE SCALE GENOMIC DNA]</scope>
    <source>
        <strain evidence="16">cv. PA1801</strain>
    </source>
</reference>
<dbReference type="AlphaFoldDB" id="A0A5B6W0J6"/>
<keyword evidence="2" id="KW-0723">Serine/threonine-protein kinase</keyword>
<dbReference type="OrthoDB" id="735844at2759"/>
<proteinExistence type="predicted"/>
<feature type="transmembrane region" description="Helical" evidence="11">
    <location>
        <begin position="418"/>
        <end position="438"/>
    </location>
</feature>
<feature type="domain" description="Malectin-like" evidence="13">
    <location>
        <begin position="36"/>
        <end position="391"/>
    </location>
</feature>
<evidence type="ECO:0000256" key="6">
    <source>
        <dbReference type="ARBA" id="ARBA00022741"/>
    </source>
</evidence>
<dbReference type="GO" id="GO:0016020">
    <property type="term" value="C:membrane"/>
    <property type="evidence" value="ECO:0007669"/>
    <property type="project" value="UniProtKB-SubCell"/>
</dbReference>
<evidence type="ECO:0000256" key="7">
    <source>
        <dbReference type="ARBA" id="ARBA00022840"/>
    </source>
</evidence>
<evidence type="ECO:0000256" key="1">
    <source>
        <dbReference type="ARBA" id="ARBA00004479"/>
    </source>
</evidence>
<dbReference type="Gene3D" id="2.60.120.430">
    <property type="entry name" value="Galactose-binding lectin"/>
    <property type="match status" value="2"/>
</dbReference>
<keyword evidence="4 11" id="KW-0812">Transmembrane</keyword>
<accession>A0A5B6W0J6</accession>
<dbReference type="Pfam" id="PF13456">
    <property type="entry name" value="RVT_3"/>
    <property type="match status" value="1"/>
</dbReference>
<dbReference type="Pfam" id="PF12819">
    <property type="entry name" value="Malectin_like"/>
    <property type="match status" value="1"/>
</dbReference>
<keyword evidence="15" id="KW-0675">Receptor</keyword>
<keyword evidence="15" id="KW-0418">Kinase</keyword>
<dbReference type="InterPro" id="IPR045272">
    <property type="entry name" value="ANXUR1/2-like"/>
</dbReference>
<evidence type="ECO:0000313" key="16">
    <source>
        <dbReference type="Proteomes" id="UP000325315"/>
    </source>
</evidence>
<evidence type="ECO:0000256" key="10">
    <source>
        <dbReference type="ARBA" id="ARBA00023180"/>
    </source>
</evidence>
<keyword evidence="7" id="KW-0067">ATP-binding</keyword>
<dbReference type="GO" id="GO:0004523">
    <property type="term" value="F:RNA-DNA hybrid ribonuclease activity"/>
    <property type="evidence" value="ECO:0007669"/>
    <property type="project" value="InterPro"/>
</dbReference>
<evidence type="ECO:0000256" key="12">
    <source>
        <dbReference type="SAM" id="SignalP"/>
    </source>
</evidence>
<feature type="domain" description="RNase H type-1" evidence="14">
    <location>
        <begin position="719"/>
        <end position="786"/>
    </location>
</feature>
<evidence type="ECO:0000256" key="5">
    <source>
        <dbReference type="ARBA" id="ARBA00022729"/>
    </source>
</evidence>
<keyword evidence="3" id="KW-0808">Transferase</keyword>
<dbReference type="PANTHER" id="PTHR34590:SF6">
    <property type="entry name" value="RECEPTOR-LIKE KINASE"/>
    <property type="match status" value="1"/>
</dbReference>
<name>A0A5B6W0J6_9ROSI</name>
<dbReference type="PROSITE" id="PS51257">
    <property type="entry name" value="PROKAR_LIPOPROTEIN"/>
    <property type="match status" value="1"/>
</dbReference>
<evidence type="ECO:0000256" key="2">
    <source>
        <dbReference type="ARBA" id="ARBA00022527"/>
    </source>
</evidence>
<keyword evidence="9 11" id="KW-0472">Membrane</keyword>
<organism evidence="15 16">
    <name type="scientific">Gossypium australe</name>
    <dbReference type="NCBI Taxonomy" id="47621"/>
    <lineage>
        <taxon>Eukaryota</taxon>
        <taxon>Viridiplantae</taxon>
        <taxon>Streptophyta</taxon>
        <taxon>Embryophyta</taxon>
        <taxon>Tracheophyta</taxon>
        <taxon>Spermatophyta</taxon>
        <taxon>Magnoliopsida</taxon>
        <taxon>eudicotyledons</taxon>
        <taxon>Gunneridae</taxon>
        <taxon>Pentapetalae</taxon>
        <taxon>rosids</taxon>
        <taxon>malvids</taxon>
        <taxon>Malvales</taxon>
        <taxon>Malvaceae</taxon>
        <taxon>Malvoideae</taxon>
        <taxon>Gossypium</taxon>
    </lineage>
</organism>
<evidence type="ECO:0000256" key="11">
    <source>
        <dbReference type="SAM" id="Phobius"/>
    </source>
</evidence>
<dbReference type="GO" id="GO:0004674">
    <property type="term" value="F:protein serine/threonine kinase activity"/>
    <property type="evidence" value="ECO:0007669"/>
    <property type="project" value="UniProtKB-KW"/>
</dbReference>
<evidence type="ECO:0000259" key="14">
    <source>
        <dbReference type="Pfam" id="PF13456"/>
    </source>
</evidence>